<evidence type="ECO:0000313" key="1">
    <source>
        <dbReference type="EMBL" id="NEA19382.1"/>
    </source>
</evidence>
<dbReference type="RefSeq" id="WP_164348765.1">
    <property type="nucleotide sequence ID" value="NZ_JAAGLQ010000613.1"/>
</dbReference>
<gene>
    <name evidence="1" type="ORF">G3I29_28685</name>
</gene>
<name>A0A6N9U9S6_STRHA</name>
<accession>A0A6N9U9S6</accession>
<sequence>MPQDSLIDLCRRYTGETWSGAKERIERLPEGSPLIPAAKGEQAFLESQVLQVLLEHPTTYTTRPLRVLRVIPSEPRPVIRFAADADPAGLAELIAWGLFSSGGENDLRGIGGLRVSEAGHGRIDVVLHGTDARLRIEGVPEQSWGEAEKIRTLAAAEHGEQSPFRHPGLTAGERAFADTHGWLTQSWLRTAGFGSALLRRLLIFRSGADWLDMAGFTKRADTYGFRLTFAAELWTDHDVLVKHLTDPLCGIALKEDMRTCSCAYGQRGCRLWFDGPDDAPGRLDLQILEAGPDCEVAEYNRALTFTGSPKSHITQVTGHPPGMTAECAPTCHRRHDTVAFLQRIARQREKQRGRLCRKTGRRPAKG</sequence>
<proteinExistence type="predicted"/>
<comment type="caution">
    <text evidence="1">The sequence shown here is derived from an EMBL/GenBank/DDBJ whole genome shotgun (WGS) entry which is preliminary data.</text>
</comment>
<evidence type="ECO:0000313" key="2">
    <source>
        <dbReference type="Proteomes" id="UP000471293"/>
    </source>
</evidence>
<reference evidence="1 2" key="1">
    <citation type="submission" date="2020-01" db="EMBL/GenBank/DDBJ databases">
        <title>Insect and environment-associated Actinomycetes.</title>
        <authorList>
            <person name="Currrie C."/>
            <person name="Chevrette M."/>
            <person name="Carlson C."/>
            <person name="Stubbendieck R."/>
            <person name="Wendt-Pienkowski E."/>
        </authorList>
    </citation>
    <scope>NUCLEOTIDE SEQUENCE [LARGE SCALE GENOMIC DNA]</scope>
    <source>
        <strain evidence="1 2">SID11342</strain>
    </source>
</reference>
<dbReference type="AlphaFoldDB" id="A0A6N9U9S6"/>
<protein>
    <submittedName>
        <fullName evidence="1">Uncharacterized protein</fullName>
    </submittedName>
</protein>
<dbReference type="EMBL" id="JAAGLQ010000613">
    <property type="protein sequence ID" value="NEA19382.1"/>
    <property type="molecule type" value="Genomic_DNA"/>
</dbReference>
<organism evidence="1 2">
    <name type="scientific">Streptomyces halstedii</name>
    <dbReference type="NCBI Taxonomy" id="1944"/>
    <lineage>
        <taxon>Bacteria</taxon>
        <taxon>Bacillati</taxon>
        <taxon>Actinomycetota</taxon>
        <taxon>Actinomycetes</taxon>
        <taxon>Kitasatosporales</taxon>
        <taxon>Streptomycetaceae</taxon>
        <taxon>Streptomyces</taxon>
    </lineage>
</organism>
<dbReference type="Proteomes" id="UP000471293">
    <property type="component" value="Unassembled WGS sequence"/>
</dbReference>